<dbReference type="Proteomes" id="UP001596002">
    <property type="component" value="Unassembled WGS sequence"/>
</dbReference>
<accession>A0ABV9Q093</accession>
<name>A0ABV9Q093_9BACL</name>
<evidence type="ECO:0000256" key="1">
    <source>
        <dbReference type="ARBA" id="ARBA00007150"/>
    </source>
</evidence>
<gene>
    <name evidence="7 8" type="primary">lgt</name>
    <name evidence="8" type="ORF">ACFO8Q_09915</name>
</gene>
<keyword evidence="5 7" id="KW-1133">Transmembrane helix</keyword>
<keyword evidence="6 7" id="KW-0472">Membrane</keyword>
<dbReference type="GO" id="GO:0008961">
    <property type="term" value="F:phosphatidylglycerol-prolipoprotein diacylglyceryl transferase activity"/>
    <property type="evidence" value="ECO:0007669"/>
    <property type="project" value="UniProtKB-EC"/>
</dbReference>
<comment type="caution">
    <text evidence="8">The sequence shown here is derived from an EMBL/GenBank/DDBJ whole genome shotgun (WGS) entry which is preliminary data.</text>
</comment>
<keyword evidence="4 7" id="KW-0812">Transmembrane</keyword>
<organism evidence="8 9">
    <name type="scientific">Effusibacillus consociatus</name>
    <dbReference type="NCBI Taxonomy" id="1117041"/>
    <lineage>
        <taxon>Bacteria</taxon>
        <taxon>Bacillati</taxon>
        <taxon>Bacillota</taxon>
        <taxon>Bacilli</taxon>
        <taxon>Bacillales</taxon>
        <taxon>Alicyclobacillaceae</taxon>
        <taxon>Effusibacillus</taxon>
    </lineage>
</organism>
<feature type="transmembrane region" description="Helical" evidence="7">
    <location>
        <begin position="233"/>
        <end position="252"/>
    </location>
</feature>
<dbReference type="PANTHER" id="PTHR30589:SF0">
    <property type="entry name" value="PHOSPHATIDYLGLYCEROL--PROLIPOPROTEIN DIACYLGLYCERYL TRANSFERASE"/>
    <property type="match status" value="1"/>
</dbReference>
<protein>
    <recommendedName>
        <fullName evidence="7">Phosphatidylglycerol--prolipoprotein diacylglyceryl transferase</fullName>
        <ecNumber evidence="7">2.5.1.145</ecNumber>
    </recommendedName>
</protein>
<feature type="binding site" evidence="7">
    <location>
        <position position="135"/>
    </location>
    <ligand>
        <name>a 1,2-diacyl-sn-glycero-3-phospho-(1'-sn-glycerol)</name>
        <dbReference type="ChEBI" id="CHEBI:64716"/>
    </ligand>
</feature>
<reference evidence="9" key="1">
    <citation type="journal article" date="2019" name="Int. J. Syst. Evol. Microbiol.">
        <title>The Global Catalogue of Microorganisms (GCM) 10K type strain sequencing project: providing services to taxonomists for standard genome sequencing and annotation.</title>
        <authorList>
            <consortium name="The Broad Institute Genomics Platform"/>
            <consortium name="The Broad Institute Genome Sequencing Center for Infectious Disease"/>
            <person name="Wu L."/>
            <person name="Ma J."/>
        </authorList>
    </citation>
    <scope>NUCLEOTIDE SEQUENCE [LARGE SCALE GENOMIC DNA]</scope>
    <source>
        <strain evidence="9">WYCCWR 12678</strain>
    </source>
</reference>
<dbReference type="InterPro" id="IPR001640">
    <property type="entry name" value="Lgt"/>
</dbReference>
<comment type="catalytic activity">
    <reaction evidence="7">
        <text>L-cysteinyl-[prolipoprotein] + a 1,2-diacyl-sn-glycero-3-phospho-(1'-sn-glycerol) = an S-1,2-diacyl-sn-glyceryl-L-cysteinyl-[prolipoprotein] + sn-glycerol 1-phosphate + H(+)</text>
        <dbReference type="Rhea" id="RHEA:56712"/>
        <dbReference type="Rhea" id="RHEA-COMP:14679"/>
        <dbReference type="Rhea" id="RHEA-COMP:14680"/>
        <dbReference type="ChEBI" id="CHEBI:15378"/>
        <dbReference type="ChEBI" id="CHEBI:29950"/>
        <dbReference type="ChEBI" id="CHEBI:57685"/>
        <dbReference type="ChEBI" id="CHEBI:64716"/>
        <dbReference type="ChEBI" id="CHEBI:140658"/>
        <dbReference type="EC" id="2.5.1.145"/>
    </reaction>
</comment>
<evidence type="ECO:0000256" key="4">
    <source>
        <dbReference type="ARBA" id="ARBA00022692"/>
    </source>
</evidence>
<comment type="subcellular location">
    <subcellularLocation>
        <location evidence="7">Cell membrane</location>
        <topology evidence="7">Multi-pass membrane protein</topology>
    </subcellularLocation>
</comment>
<keyword evidence="2 7" id="KW-1003">Cell membrane</keyword>
<evidence type="ECO:0000313" key="9">
    <source>
        <dbReference type="Proteomes" id="UP001596002"/>
    </source>
</evidence>
<dbReference type="Pfam" id="PF01790">
    <property type="entry name" value="LGT"/>
    <property type="match status" value="1"/>
</dbReference>
<feature type="transmembrane region" description="Helical" evidence="7">
    <location>
        <begin position="200"/>
        <end position="221"/>
    </location>
</feature>
<evidence type="ECO:0000256" key="2">
    <source>
        <dbReference type="ARBA" id="ARBA00022475"/>
    </source>
</evidence>
<dbReference type="NCBIfam" id="TIGR00544">
    <property type="entry name" value="lgt"/>
    <property type="match status" value="1"/>
</dbReference>
<dbReference type="PANTHER" id="PTHR30589">
    <property type="entry name" value="PROLIPOPROTEIN DIACYLGLYCERYL TRANSFERASE"/>
    <property type="match status" value="1"/>
</dbReference>
<evidence type="ECO:0000313" key="8">
    <source>
        <dbReference type="EMBL" id="MFC4767674.1"/>
    </source>
</evidence>
<comment type="pathway">
    <text evidence="7">Protein modification; lipoprotein biosynthesis (diacylglyceryl transfer).</text>
</comment>
<keyword evidence="9" id="KW-1185">Reference proteome</keyword>
<dbReference type="EMBL" id="JBHSHC010000082">
    <property type="protein sequence ID" value="MFC4767674.1"/>
    <property type="molecule type" value="Genomic_DNA"/>
</dbReference>
<dbReference type="RefSeq" id="WP_380025597.1">
    <property type="nucleotide sequence ID" value="NZ_JBHSHC010000082.1"/>
</dbReference>
<keyword evidence="3 7" id="KW-0808">Transferase</keyword>
<dbReference type="HAMAP" id="MF_01147">
    <property type="entry name" value="Lgt"/>
    <property type="match status" value="1"/>
</dbReference>
<feature type="transmembrane region" description="Helical" evidence="7">
    <location>
        <begin position="52"/>
        <end position="72"/>
    </location>
</feature>
<evidence type="ECO:0000256" key="5">
    <source>
        <dbReference type="ARBA" id="ARBA00022989"/>
    </source>
</evidence>
<comment type="function">
    <text evidence="7">Catalyzes the transfer of the diacylglyceryl group from phosphatidylglycerol to the sulfhydryl group of the N-terminal cysteine of a prolipoprotein, the first step in the formation of mature lipoproteins.</text>
</comment>
<proteinExistence type="inferred from homology"/>
<sequence length="267" mass="29808">MKIKMQVILFYIGDFPVRSYGLIVAISILLGMGVAIYFARQAGRYVQHVSGLAMYAIIGALVGARLWQVFFFEWEYYAKNLLEIFALWHGGMSIQGGLVGGFAAGAFYTWKYKVPFWDFADTVAPGIIFGQGIGRAACLMNGDAFGSPTGGNFGLVYPPGTYAYDTYGSQPLWPAEVWEGQWDMVVFALLLILKQTNWPVGYVFLFYNILYSIGRFLLEFLRGDTARTLGMTAAQWTSLAVIVIAFGFMVYLKMHPARRGEQSQTES</sequence>
<comment type="similarity">
    <text evidence="1 7">Belongs to the Lgt family.</text>
</comment>
<dbReference type="EC" id="2.5.1.145" evidence="7"/>
<feature type="transmembrane region" description="Helical" evidence="7">
    <location>
        <begin position="20"/>
        <end position="40"/>
    </location>
</feature>
<evidence type="ECO:0000256" key="3">
    <source>
        <dbReference type="ARBA" id="ARBA00022679"/>
    </source>
</evidence>
<evidence type="ECO:0000256" key="7">
    <source>
        <dbReference type="HAMAP-Rule" id="MF_01147"/>
    </source>
</evidence>
<feature type="transmembrane region" description="Helical" evidence="7">
    <location>
        <begin position="92"/>
        <end position="110"/>
    </location>
</feature>
<evidence type="ECO:0000256" key="6">
    <source>
        <dbReference type="ARBA" id="ARBA00023136"/>
    </source>
</evidence>